<dbReference type="RefSeq" id="XP_027609810.1">
    <property type="nucleotide sequence ID" value="XM_027754009.1"/>
</dbReference>
<dbReference type="InterPro" id="IPR001680">
    <property type="entry name" value="WD40_rpt"/>
</dbReference>
<dbReference type="Proteomes" id="UP000287166">
    <property type="component" value="Unassembled WGS sequence"/>
</dbReference>
<sequence length="792" mass="85560">MANAWDVYATQLFRCGHGYPLWEPEPTKHGEVRVGDVGYMREGAFYRLFNATVPADDPINSRYGVPDRTSYKPFQHSDYILNRLEAALPALPICSKSVKSVSASAQAGAQNVSGGFQFECTDEQGALLIMKDPADREELHPSRRMANYMMSNFQSWYEFATEVCEVDVERDDIIFVRGWVKTSEWAVAAFVHEGRAAQLTFSGNFGLTANVNFSLSMTKEVSAFPERNTGPRRRLPSSPNPNLLPATPQQSSSTVNLAPLDQCVFLHYYKMKTRFFLPPKAINAAAGPYDLSPSGGDEDDHSHSIVIDTSSVTSDEVEQVPAIPKAYDPVGFVLDYIIEHSEAAIAIATDADIASLCKGQDIPEDIQEFLNTVQPHIEVNEDGLGMLNFEGAVVVETSVQLEQFDPVRTDDSMSVDGPPPVAQPPTEGGSGTGAHVPGPPAGEEKKESAHLGNGTVVVLDEHKGGVCALAYSPDGRFVASGSEDMSVIIWDASSGQRWHTCQEHTDTVCSIAFSPDSRELVSGSRDGSAIIWTVATGERRAVLEGHDGFVYVVAWSPDGSSIATASVDNTLRLWDTASGQERHRSDAHGAMVLLVDYSPDGRRVISAGADQCGCIWNAENGELLSRLEGHEGMIYTAAFSTDARRVVTGSEDGTARIWNVETGDELVTLREHAGAVWAVGFSPDGKHVMSAASDGTVRVCDSFSGDRLQALEAGDSVVNAAAFSPDGTRICASTSDNAVRVWDADSGKLLVTLEGHVDKVTNLRFSPDGERVASSSDDATVRVWNLRTLRVA</sequence>
<dbReference type="PRINTS" id="PR00320">
    <property type="entry name" value="GPROTEINBRPT"/>
</dbReference>
<feature type="region of interest" description="Disordered" evidence="4">
    <location>
        <begin position="223"/>
        <end position="252"/>
    </location>
</feature>
<feature type="repeat" description="WD" evidence="3">
    <location>
        <begin position="669"/>
        <end position="710"/>
    </location>
</feature>
<keyword evidence="1 3" id="KW-0853">WD repeat</keyword>
<dbReference type="SMART" id="SM00320">
    <property type="entry name" value="WD40"/>
    <property type="match status" value="8"/>
</dbReference>
<evidence type="ECO:0000256" key="3">
    <source>
        <dbReference type="PROSITE-ProRule" id="PRU00221"/>
    </source>
</evidence>
<evidence type="ECO:0000313" key="5">
    <source>
        <dbReference type="EMBL" id="GBE78897.1"/>
    </source>
</evidence>
<dbReference type="PANTHER" id="PTHR19848">
    <property type="entry name" value="WD40 REPEAT PROTEIN"/>
    <property type="match status" value="1"/>
</dbReference>
<dbReference type="PROSITE" id="PS50294">
    <property type="entry name" value="WD_REPEATS_REGION"/>
    <property type="match status" value="7"/>
</dbReference>
<feature type="repeat" description="WD" evidence="3">
    <location>
        <begin position="459"/>
        <end position="500"/>
    </location>
</feature>
<organism evidence="5 6">
    <name type="scientific">Sparassis crispa</name>
    <dbReference type="NCBI Taxonomy" id="139825"/>
    <lineage>
        <taxon>Eukaryota</taxon>
        <taxon>Fungi</taxon>
        <taxon>Dikarya</taxon>
        <taxon>Basidiomycota</taxon>
        <taxon>Agaricomycotina</taxon>
        <taxon>Agaricomycetes</taxon>
        <taxon>Polyporales</taxon>
        <taxon>Sparassidaceae</taxon>
        <taxon>Sparassis</taxon>
    </lineage>
</organism>
<proteinExistence type="predicted"/>
<keyword evidence="2" id="KW-0677">Repeat</keyword>
<feature type="repeat" description="WD" evidence="3">
    <location>
        <begin position="585"/>
        <end position="626"/>
    </location>
</feature>
<dbReference type="STRING" id="139825.A0A401G9R8"/>
<gene>
    <name evidence="5" type="ORF">SCP_0200940</name>
</gene>
<dbReference type="InterPro" id="IPR015943">
    <property type="entry name" value="WD40/YVTN_repeat-like_dom_sf"/>
</dbReference>
<feature type="repeat" description="WD" evidence="3">
    <location>
        <begin position="711"/>
        <end position="752"/>
    </location>
</feature>
<dbReference type="EMBL" id="BFAD01000002">
    <property type="protein sequence ID" value="GBE78897.1"/>
    <property type="molecule type" value="Genomic_DNA"/>
</dbReference>
<dbReference type="OrthoDB" id="538223at2759"/>
<dbReference type="PANTHER" id="PTHR19848:SF8">
    <property type="entry name" value="F-BOX AND WD REPEAT DOMAIN CONTAINING 7"/>
    <property type="match status" value="1"/>
</dbReference>
<dbReference type="Gene3D" id="2.130.10.10">
    <property type="entry name" value="YVTN repeat-like/Quinoprotein amine dehydrogenase"/>
    <property type="match status" value="3"/>
</dbReference>
<reference evidence="5 6" key="1">
    <citation type="journal article" date="2018" name="Sci. Rep.">
        <title>Genome sequence of the cauliflower mushroom Sparassis crispa (Hanabiratake) and its association with beneficial usage.</title>
        <authorList>
            <person name="Kiyama R."/>
            <person name="Furutani Y."/>
            <person name="Kawaguchi K."/>
            <person name="Nakanishi T."/>
        </authorList>
    </citation>
    <scope>NUCLEOTIDE SEQUENCE [LARGE SCALE GENOMIC DNA]</scope>
</reference>
<evidence type="ECO:0000256" key="2">
    <source>
        <dbReference type="ARBA" id="ARBA00022737"/>
    </source>
</evidence>
<accession>A0A401G9R8</accession>
<evidence type="ECO:0000256" key="1">
    <source>
        <dbReference type="ARBA" id="ARBA00022574"/>
    </source>
</evidence>
<dbReference type="GeneID" id="38775814"/>
<comment type="caution">
    <text evidence="5">The sequence shown here is derived from an EMBL/GenBank/DDBJ whole genome shotgun (WGS) entry which is preliminary data.</text>
</comment>
<dbReference type="InterPro" id="IPR019775">
    <property type="entry name" value="WD40_repeat_CS"/>
</dbReference>
<dbReference type="InterPro" id="IPR036322">
    <property type="entry name" value="WD40_repeat_dom_sf"/>
</dbReference>
<evidence type="ECO:0000256" key="4">
    <source>
        <dbReference type="SAM" id="MobiDB-lite"/>
    </source>
</evidence>
<feature type="repeat" description="WD" evidence="3">
    <location>
        <begin position="627"/>
        <end position="668"/>
    </location>
</feature>
<dbReference type="Pfam" id="PF00400">
    <property type="entry name" value="WD40"/>
    <property type="match status" value="8"/>
</dbReference>
<dbReference type="AlphaFoldDB" id="A0A401G9R8"/>
<dbReference type="SUPFAM" id="SSF50978">
    <property type="entry name" value="WD40 repeat-like"/>
    <property type="match status" value="1"/>
</dbReference>
<dbReference type="InterPro" id="IPR020472">
    <property type="entry name" value="WD40_PAC1"/>
</dbReference>
<name>A0A401G9R8_9APHY</name>
<feature type="repeat" description="WD" evidence="3">
    <location>
        <begin position="753"/>
        <end position="792"/>
    </location>
</feature>
<dbReference type="PROSITE" id="PS50082">
    <property type="entry name" value="WD_REPEATS_2"/>
    <property type="match status" value="8"/>
</dbReference>
<feature type="repeat" description="WD" evidence="3">
    <location>
        <begin position="501"/>
        <end position="542"/>
    </location>
</feature>
<feature type="compositionally biased region" description="Low complexity" evidence="4">
    <location>
        <begin position="236"/>
        <end position="245"/>
    </location>
</feature>
<dbReference type="CDD" id="cd00200">
    <property type="entry name" value="WD40"/>
    <property type="match status" value="1"/>
</dbReference>
<dbReference type="InParanoid" id="A0A401G9R8"/>
<feature type="region of interest" description="Disordered" evidence="4">
    <location>
        <begin position="407"/>
        <end position="448"/>
    </location>
</feature>
<protein>
    <submittedName>
        <fullName evidence="5">Uncharacterized protein</fullName>
    </submittedName>
</protein>
<feature type="repeat" description="WD" evidence="3">
    <location>
        <begin position="543"/>
        <end position="584"/>
    </location>
</feature>
<dbReference type="PROSITE" id="PS00678">
    <property type="entry name" value="WD_REPEATS_1"/>
    <property type="match status" value="5"/>
</dbReference>
<keyword evidence="6" id="KW-1185">Reference proteome</keyword>
<evidence type="ECO:0000313" key="6">
    <source>
        <dbReference type="Proteomes" id="UP000287166"/>
    </source>
</evidence>